<protein>
    <submittedName>
        <fullName evidence="2">Uncharacterized protein</fullName>
    </submittedName>
</protein>
<evidence type="ECO:0000313" key="3">
    <source>
        <dbReference type="Proteomes" id="UP000288216"/>
    </source>
</evidence>
<evidence type="ECO:0000313" key="2">
    <source>
        <dbReference type="EMBL" id="GCB81462.1"/>
    </source>
</evidence>
<dbReference type="Proteomes" id="UP000288216">
    <property type="component" value="Unassembled WGS sequence"/>
</dbReference>
<keyword evidence="3" id="KW-1185">Reference proteome</keyword>
<feature type="non-terminal residue" evidence="2">
    <location>
        <position position="70"/>
    </location>
</feature>
<evidence type="ECO:0000256" key="1">
    <source>
        <dbReference type="SAM" id="MobiDB-lite"/>
    </source>
</evidence>
<dbReference type="EMBL" id="BFAA01022828">
    <property type="protein sequence ID" value="GCB81462.1"/>
    <property type="molecule type" value="Genomic_DNA"/>
</dbReference>
<sequence>GDFKKETHSASQDELDLERKRKETEALLQSIGISTELSIVHSPISPSNKSLGTPSESESQESVEGTVGAR</sequence>
<feature type="non-terminal residue" evidence="2">
    <location>
        <position position="1"/>
    </location>
</feature>
<name>A0A401Q7W8_SCYTO</name>
<dbReference type="OrthoDB" id="8954354at2759"/>
<feature type="region of interest" description="Disordered" evidence="1">
    <location>
        <begin position="38"/>
        <end position="70"/>
    </location>
</feature>
<gene>
    <name evidence="2" type="ORF">scyTo_0022511</name>
</gene>
<comment type="caution">
    <text evidence="2">The sequence shown here is derived from an EMBL/GenBank/DDBJ whole genome shotgun (WGS) entry which is preliminary data.</text>
</comment>
<dbReference type="STRING" id="75743.A0A401Q7W8"/>
<accession>A0A401Q7W8</accession>
<dbReference type="AlphaFoldDB" id="A0A401Q7W8"/>
<feature type="compositionally biased region" description="Polar residues" evidence="1">
    <location>
        <begin position="44"/>
        <end position="63"/>
    </location>
</feature>
<proteinExistence type="predicted"/>
<dbReference type="OMA" id="TELSIVH"/>
<reference evidence="2 3" key="1">
    <citation type="journal article" date="2018" name="Nat. Ecol. Evol.">
        <title>Shark genomes provide insights into elasmobranch evolution and the origin of vertebrates.</title>
        <authorList>
            <person name="Hara Y"/>
            <person name="Yamaguchi K"/>
            <person name="Onimaru K"/>
            <person name="Kadota M"/>
            <person name="Koyanagi M"/>
            <person name="Keeley SD"/>
            <person name="Tatsumi K"/>
            <person name="Tanaka K"/>
            <person name="Motone F"/>
            <person name="Kageyama Y"/>
            <person name="Nozu R"/>
            <person name="Adachi N"/>
            <person name="Nishimura O"/>
            <person name="Nakagawa R"/>
            <person name="Tanegashima C"/>
            <person name="Kiyatake I"/>
            <person name="Matsumoto R"/>
            <person name="Murakumo K"/>
            <person name="Nishida K"/>
            <person name="Terakita A"/>
            <person name="Kuratani S"/>
            <person name="Sato K"/>
            <person name="Hyodo S Kuraku.S."/>
        </authorList>
    </citation>
    <scope>NUCLEOTIDE SEQUENCE [LARGE SCALE GENOMIC DNA]</scope>
</reference>
<organism evidence="2 3">
    <name type="scientific">Scyliorhinus torazame</name>
    <name type="common">Cloudy catshark</name>
    <name type="synonym">Catulus torazame</name>
    <dbReference type="NCBI Taxonomy" id="75743"/>
    <lineage>
        <taxon>Eukaryota</taxon>
        <taxon>Metazoa</taxon>
        <taxon>Chordata</taxon>
        <taxon>Craniata</taxon>
        <taxon>Vertebrata</taxon>
        <taxon>Chondrichthyes</taxon>
        <taxon>Elasmobranchii</taxon>
        <taxon>Galeomorphii</taxon>
        <taxon>Galeoidea</taxon>
        <taxon>Carcharhiniformes</taxon>
        <taxon>Scyliorhinidae</taxon>
        <taxon>Scyliorhinus</taxon>
    </lineage>
</organism>